<keyword evidence="1" id="KW-1133">Transmembrane helix</keyword>
<protein>
    <submittedName>
        <fullName evidence="2">Uncharacterized protein</fullName>
    </submittedName>
</protein>
<organism evidence="2 3">
    <name type="scientific">Kingdonia uniflora</name>
    <dbReference type="NCBI Taxonomy" id="39325"/>
    <lineage>
        <taxon>Eukaryota</taxon>
        <taxon>Viridiplantae</taxon>
        <taxon>Streptophyta</taxon>
        <taxon>Embryophyta</taxon>
        <taxon>Tracheophyta</taxon>
        <taxon>Spermatophyta</taxon>
        <taxon>Magnoliopsida</taxon>
        <taxon>Ranunculales</taxon>
        <taxon>Circaeasteraceae</taxon>
        <taxon>Kingdonia</taxon>
    </lineage>
</organism>
<evidence type="ECO:0000256" key="1">
    <source>
        <dbReference type="SAM" id="Phobius"/>
    </source>
</evidence>
<dbReference type="EMBL" id="JACGCM010002227">
    <property type="protein sequence ID" value="KAF6142896.1"/>
    <property type="molecule type" value="Genomic_DNA"/>
</dbReference>
<feature type="transmembrane region" description="Helical" evidence="1">
    <location>
        <begin position="21"/>
        <end position="44"/>
    </location>
</feature>
<sequence length="88" mass="10385">MQFKLLKFSCGAYLKRSFGRVSFIRIAIGLWALIVVDIVVFLVLSVIDLEFRKLIHEAHFRWDAVWTVSLRLSFRAWFCQANFIFLSN</sequence>
<dbReference type="Proteomes" id="UP000541444">
    <property type="component" value="Unassembled WGS sequence"/>
</dbReference>
<dbReference type="AlphaFoldDB" id="A0A7J7LJQ6"/>
<gene>
    <name evidence="2" type="ORF">GIB67_033284</name>
</gene>
<keyword evidence="1" id="KW-0472">Membrane</keyword>
<comment type="caution">
    <text evidence="2">The sequence shown here is derived from an EMBL/GenBank/DDBJ whole genome shotgun (WGS) entry which is preliminary data.</text>
</comment>
<accession>A0A7J7LJQ6</accession>
<keyword evidence="3" id="KW-1185">Reference proteome</keyword>
<proteinExistence type="predicted"/>
<evidence type="ECO:0000313" key="3">
    <source>
        <dbReference type="Proteomes" id="UP000541444"/>
    </source>
</evidence>
<reference evidence="2 3" key="1">
    <citation type="journal article" date="2020" name="IScience">
        <title>Genome Sequencing of the Endangered Kingdonia uniflora (Circaeasteraceae, Ranunculales) Reveals Potential Mechanisms of Evolutionary Specialization.</title>
        <authorList>
            <person name="Sun Y."/>
            <person name="Deng T."/>
            <person name="Zhang A."/>
            <person name="Moore M.J."/>
            <person name="Landis J.B."/>
            <person name="Lin N."/>
            <person name="Zhang H."/>
            <person name="Zhang X."/>
            <person name="Huang J."/>
            <person name="Zhang X."/>
            <person name="Sun H."/>
            <person name="Wang H."/>
        </authorList>
    </citation>
    <scope>NUCLEOTIDE SEQUENCE [LARGE SCALE GENOMIC DNA]</scope>
    <source>
        <strain evidence="2">TB1705</strain>
        <tissue evidence="2">Leaf</tissue>
    </source>
</reference>
<keyword evidence="1" id="KW-0812">Transmembrane</keyword>
<name>A0A7J7LJQ6_9MAGN</name>
<evidence type="ECO:0000313" key="2">
    <source>
        <dbReference type="EMBL" id="KAF6142896.1"/>
    </source>
</evidence>